<organism evidence="3 4">
    <name type="scientific">Streptomyces bungoensis</name>
    <dbReference type="NCBI Taxonomy" id="285568"/>
    <lineage>
        <taxon>Bacteria</taxon>
        <taxon>Bacillati</taxon>
        <taxon>Actinomycetota</taxon>
        <taxon>Actinomycetes</taxon>
        <taxon>Kitasatosporales</taxon>
        <taxon>Streptomycetaceae</taxon>
        <taxon>Streptomyces</taxon>
    </lineage>
</organism>
<proteinExistence type="predicted"/>
<evidence type="ECO:0000256" key="2">
    <source>
        <dbReference type="SAM" id="Phobius"/>
    </source>
</evidence>
<dbReference type="OrthoDB" id="4323749at2"/>
<dbReference type="EMBL" id="LMWX01000062">
    <property type="protein sequence ID" value="KUN77762.1"/>
    <property type="molecule type" value="Genomic_DNA"/>
</dbReference>
<keyword evidence="2" id="KW-0812">Transmembrane</keyword>
<gene>
    <name evidence="3" type="ORF">AQJ66_32835</name>
</gene>
<comment type="caution">
    <text evidence="3">The sequence shown here is derived from an EMBL/GenBank/DDBJ whole genome shotgun (WGS) entry which is preliminary data.</text>
</comment>
<dbReference type="InterPro" id="IPR059130">
    <property type="entry name" value="MmpA_put"/>
</dbReference>
<dbReference type="Proteomes" id="UP000053024">
    <property type="component" value="Unassembled WGS sequence"/>
</dbReference>
<evidence type="ECO:0000313" key="3">
    <source>
        <dbReference type="EMBL" id="KUN77762.1"/>
    </source>
</evidence>
<sequence length="60" mass="6311">MCARRLTGQAPPMTTHRSAKPLTGLAQPVERPVTAALVLAVVAGLAWTGGMVWTLLGWQA</sequence>
<name>A0A101SPY5_9ACTN</name>
<keyword evidence="4" id="KW-1185">Reference proteome</keyword>
<keyword evidence="2" id="KW-0472">Membrane</keyword>
<feature type="region of interest" description="Disordered" evidence="1">
    <location>
        <begin position="1"/>
        <end position="24"/>
    </location>
</feature>
<keyword evidence="2" id="KW-1133">Transmembrane helix</keyword>
<protein>
    <submittedName>
        <fullName evidence="3">Uncharacterized protein</fullName>
    </submittedName>
</protein>
<dbReference type="STRING" id="285568.AQJ66_32835"/>
<feature type="transmembrane region" description="Helical" evidence="2">
    <location>
        <begin position="33"/>
        <end position="56"/>
    </location>
</feature>
<dbReference type="AlphaFoldDB" id="A0A101SPY5"/>
<evidence type="ECO:0000313" key="4">
    <source>
        <dbReference type="Proteomes" id="UP000053024"/>
    </source>
</evidence>
<accession>A0A101SPY5</accession>
<evidence type="ECO:0000256" key="1">
    <source>
        <dbReference type="SAM" id="MobiDB-lite"/>
    </source>
</evidence>
<reference evidence="3 4" key="1">
    <citation type="submission" date="2015-10" db="EMBL/GenBank/DDBJ databases">
        <title>Draft genome sequence of Streptomyces bungoensis DSM 41781, type strain for the species Streptomyces bungoensis.</title>
        <authorList>
            <person name="Ruckert C."/>
            <person name="Winkler A."/>
            <person name="Kalinowski J."/>
            <person name="Kampfer P."/>
            <person name="Glaeser S."/>
        </authorList>
    </citation>
    <scope>NUCLEOTIDE SEQUENCE [LARGE SCALE GENOMIC DNA]</scope>
    <source>
        <strain evidence="3 4">DSM 41781</strain>
    </source>
</reference>
<dbReference type="NCBIfam" id="NF046122">
    <property type="entry name" value="morpho_MmpA"/>
    <property type="match status" value="1"/>
</dbReference>